<comment type="caution">
    <text evidence="2">The sequence shown here is derived from an EMBL/GenBank/DDBJ whole genome shotgun (WGS) entry which is preliminary data.</text>
</comment>
<protein>
    <submittedName>
        <fullName evidence="2">ATP-dependent DNA ligase</fullName>
    </submittedName>
</protein>
<keyword evidence="2" id="KW-0436">Ligase</keyword>
<reference evidence="2 3" key="1">
    <citation type="journal article" date="2014" name="Int. J. Syst. Evol. Microbiol.">
        <title>Nocardioides zeae sp. nov., isolated from the stem of Zea mays.</title>
        <authorList>
            <person name="Glaeser S.P."/>
            <person name="McInroy J.A."/>
            <person name="Busse H.J."/>
            <person name="Kampfer P."/>
        </authorList>
    </citation>
    <scope>NUCLEOTIDE SEQUENCE [LARGE SCALE GENOMIC DNA]</scope>
    <source>
        <strain evidence="2 3">JCM 30728</strain>
    </source>
</reference>
<dbReference type="InterPro" id="IPR014145">
    <property type="entry name" value="LigD_pol_dom"/>
</dbReference>
<dbReference type="Pfam" id="PF21686">
    <property type="entry name" value="LigD_Prim-Pol"/>
    <property type="match status" value="1"/>
</dbReference>
<dbReference type="PANTHER" id="PTHR42705">
    <property type="entry name" value="BIFUNCTIONAL NON-HOMOLOGOUS END JOINING PROTEIN LIGD"/>
    <property type="match status" value="1"/>
</dbReference>
<accession>A0A6P0HPL3</accession>
<dbReference type="EMBL" id="JAAGXA010000023">
    <property type="protein sequence ID" value="NEN80581.1"/>
    <property type="molecule type" value="Genomic_DNA"/>
</dbReference>
<dbReference type="NCBIfam" id="TIGR02778">
    <property type="entry name" value="ligD_pol"/>
    <property type="match status" value="1"/>
</dbReference>
<dbReference type="Proteomes" id="UP000468687">
    <property type="component" value="Unassembled WGS sequence"/>
</dbReference>
<evidence type="ECO:0000313" key="2">
    <source>
        <dbReference type="EMBL" id="NEN80581.1"/>
    </source>
</evidence>
<dbReference type="RefSeq" id="WP_163774592.1">
    <property type="nucleotide sequence ID" value="NZ_JAAGXA010000023.1"/>
</dbReference>
<name>A0A6P0HPL3_9ACTN</name>
<sequence length="316" mass="34286">MPAQGEGTEVRVDVEGRVLRLTNLEKVLYPSTGTTKGEVLDYYARIAPVLLPQLRDRAVTRVRWPHGTGRPSFFEKNAPTGTPSWVRTAEVSTTGSRRSRSTGEEAQEGTLVFPVIDDLATLTWVVNLAALELHVHQWRVGRSGRSRRPDRIVIDLDPGEPAGLGECCEVALLVRGLLADRGLEATPVLSGSKGLHLYAALDGLPRGEAPADSHESTDLAREVAEQLQRDHPGLVTASMTKQRRGGKVFLDWSQNAGSKTTVAPYSLRGRDRPYVAAPLTWDEVVAGAEDPLDIDQLTSSEVLARVEAQGDLFAAG</sequence>
<feature type="domain" description="DNA ligase D polymerase" evidence="1">
    <location>
        <begin position="35"/>
        <end position="313"/>
    </location>
</feature>
<evidence type="ECO:0000313" key="3">
    <source>
        <dbReference type="Proteomes" id="UP000468687"/>
    </source>
</evidence>
<dbReference type="Gene3D" id="3.90.920.10">
    <property type="entry name" value="DNA primase, PRIM domain"/>
    <property type="match status" value="1"/>
</dbReference>
<dbReference type="InterPro" id="IPR052171">
    <property type="entry name" value="NHEJ_LigD"/>
</dbReference>
<proteinExistence type="predicted"/>
<dbReference type="GO" id="GO:0016874">
    <property type="term" value="F:ligase activity"/>
    <property type="evidence" value="ECO:0007669"/>
    <property type="project" value="UniProtKB-KW"/>
</dbReference>
<gene>
    <name evidence="2" type="ORF">G3T38_20215</name>
</gene>
<dbReference type="AlphaFoldDB" id="A0A6P0HPL3"/>
<dbReference type="PANTHER" id="PTHR42705:SF2">
    <property type="entry name" value="BIFUNCTIONAL NON-HOMOLOGOUS END JOINING PROTEIN LIGD"/>
    <property type="match status" value="1"/>
</dbReference>
<evidence type="ECO:0000259" key="1">
    <source>
        <dbReference type="Pfam" id="PF21686"/>
    </source>
</evidence>
<organism evidence="2 3">
    <name type="scientific">Nocardioides zeae</name>
    <dbReference type="NCBI Taxonomy" id="1457234"/>
    <lineage>
        <taxon>Bacteria</taxon>
        <taxon>Bacillati</taxon>
        <taxon>Actinomycetota</taxon>
        <taxon>Actinomycetes</taxon>
        <taxon>Propionibacteriales</taxon>
        <taxon>Nocardioidaceae</taxon>
        <taxon>Nocardioides</taxon>
    </lineage>
</organism>
<keyword evidence="3" id="KW-1185">Reference proteome</keyword>
<dbReference type="InterPro" id="IPR033649">
    <property type="entry name" value="MtLigD_Pol-like"/>
</dbReference>
<dbReference type="CDD" id="cd04863">
    <property type="entry name" value="MtLigD_Pol_like"/>
    <property type="match status" value="1"/>
</dbReference>